<evidence type="ECO:0000256" key="5">
    <source>
        <dbReference type="ARBA" id="ARBA00023136"/>
    </source>
</evidence>
<accession>A0A7C6E854</accession>
<keyword evidence="3 6" id="KW-0812">Transmembrane</keyword>
<feature type="transmembrane region" description="Helical" evidence="6">
    <location>
        <begin position="33"/>
        <end position="50"/>
    </location>
</feature>
<reference evidence="7" key="1">
    <citation type="journal article" date="2020" name="mSystems">
        <title>Genome- and Community-Level Interaction Insights into Carbon Utilization and Element Cycling Functions of Hydrothermarchaeota in Hydrothermal Sediment.</title>
        <authorList>
            <person name="Zhou Z."/>
            <person name="Liu Y."/>
            <person name="Xu W."/>
            <person name="Pan J."/>
            <person name="Luo Z.H."/>
            <person name="Li M."/>
        </authorList>
    </citation>
    <scope>NUCLEOTIDE SEQUENCE [LARGE SCALE GENOMIC DNA]</scope>
    <source>
        <strain evidence="7">SpSt-1135</strain>
    </source>
</reference>
<keyword evidence="4 6" id="KW-1133">Transmembrane helix</keyword>
<dbReference type="GO" id="GO:0016020">
    <property type="term" value="C:membrane"/>
    <property type="evidence" value="ECO:0007669"/>
    <property type="project" value="UniProtKB-SubCell"/>
</dbReference>
<comment type="similarity">
    <text evidence="2">Belongs to the acetate uptake transporter (AceTr) (TC 2.A.96) family.</text>
</comment>
<protein>
    <submittedName>
        <fullName evidence="7">Uncharacterized protein</fullName>
    </submittedName>
</protein>
<evidence type="ECO:0000256" key="3">
    <source>
        <dbReference type="ARBA" id="ARBA00022692"/>
    </source>
</evidence>
<evidence type="ECO:0000256" key="6">
    <source>
        <dbReference type="SAM" id="Phobius"/>
    </source>
</evidence>
<dbReference type="Proteomes" id="UP000886400">
    <property type="component" value="Unassembled WGS sequence"/>
</dbReference>
<keyword evidence="5 6" id="KW-0472">Membrane</keyword>
<dbReference type="AlphaFoldDB" id="A0A7C6E854"/>
<sequence>MQRLAQALGVTPIAWTVFTAFMTVLVFNTKHTAVITIFVLLLILFILLDIGHYTGSKAITTFAGYEGIITALAV</sequence>
<evidence type="ECO:0000256" key="4">
    <source>
        <dbReference type="ARBA" id="ARBA00022989"/>
    </source>
</evidence>
<evidence type="ECO:0000256" key="2">
    <source>
        <dbReference type="ARBA" id="ARBA00005587"/>
    </source>
</evidence>
<comment type="caution">
    <text evidence="7">The sequence shown here is derived from an EMBL/GenBank/DDBJ whole genome shotgun (WGS) entry which is preliminary data.</text>
</comment>
<name>A0A7C6E854_DESAE</name>
<dbReference type="Pfam" id="PF01184">
    <property type="entry name" value="Gpr1_Fun34_YaaH"/>
    <property type="match status" value="1"/>
</dbReference>
<dbReference type="EMBL" id="DRZX01000139">
    <property type="protein sequence ID" value="HHS48787.1"/>
    <property type="molecule type" value="Genomic_DNA"/>
</dbReference>
<gene>
    <name evidence="7" type="ORF">ENM99_02870</name>
</gene>
<dbReference type="InterPro" id="IPR000791">
    <property type="entry name" value="Gpr1/Fun34/SatP-like"/>
</dbReference>
<evidence type="ECO:0000256" key="1">
    <source>
        <dbReference type="ARBA" id="ARBA00004141"/>
    </source>
</evidence>
<comment type="subcellular location">
    <subcellularLocation>
        <location evidence="1">Membrane</location>
        <topology evidence="1">Multi-pass membrane protein</topology>
    </subcellularLocation>
</comment>
<proteinExistence type="inferred from homology"/>
<evidence type="ECO:0000313" key="7">
    <source>
        <dbReference type="EMBL" id="HHS48787.1"/>
    </source>
</evidence>
<feature type="transmembrane region" description="Helical" evidence="6">
    <location>
        <begin position="7"/>
        <end position="27"/>
    </location>
</feature>
<organism evidence="7">
    <name type="scientific">Desulfurella acetivorans</name>
    <dbReference type="NCBI Taxonomy" id="33002"/>
    <lineage>
        <taxon>Bacteria</taxon>
        <taxon>Pseudomonadati</taxon>
        <taxon>Campylobacterota</taxon>
        <taxon>Desulfurellia</taxon>
        <taxon>Desulfurellales</taxon>
        <taxon>Desulfurellaceae</taxon>
        <taxon>Desulfurella</taxon>
    </lineage>
</organism>